<dbReference type="FunFam" id="3.40.50.720:FF:000495">
    <property type="entry name" value="3 hydroxysteroid dehydrogenase, putative"/>
    <property type="match status" value="1"/>
</dbReference>
<dbReference type="PANTHER" id="PTHR43245:SF51">
    <property type="entry name" value="SHORT CHAIN DEHYDROGENASE_REDUCTASE FAMILY 42E, MEMBER 2"/>
    <property type="match status" value="1"/>
</dbReference>
<dbReference type="Pfam" id="PF01073">
    <property type="entry name" value="3Beta_HSD"/>
    <property type="match status" value="1"/>
</dbReference>
<protein>
    <submittedName>
        <fullName evidence="6">NADPH-dependent 3-keto-steroid reductase HSD3B3</fullName>
    </submittedName>
</protein>
<dbReference type="InterPro" id="IPR050177">
    <property type="entry name" value="Lipid_A_modif_metabolic_enz"/>
</dbReference>
<keyword evidence="4" id="KW-0812">Transmembrane</keyword>
<organism evidence="6 7">
    <name type="scientific">Geodia barretti</name>
    <name type="common">Barrett's horny sponge</name>
    <dbReference type="NCBI Taxonomy" id="519541"/>
    <lineage>
        <taxon>Eukaryota</taxon>
        <taxon>Metazoa</taxon>
        <taxon>Porifera</taxon>
        <taxon>Demospongiae</taxon>
        <taxon>Heteroscleromorpha</taxon>
        <taxon>Tetractinellida</taxon>
        <taxon>Astrophorina</taxon>
        <taxon>Geodiidae</taxon>
        <taxon>Geodia</taxon>
    </lineage>
</organism>
<dbReference type="SUPFAM" id="SSF51735">
    <property type="entry name" value="NAD(P)-binding Rossmann-fold domains"/>
    <property type="match status" value="1"/>
</dbReference>
<keyword evidence="2" id="KW-0560">Oxidoreductase</keyword>
<dbReference type="InterPro" id="IPR036291">
    <property type="entry name" value="NAD(P)-bd_dom_sf"/>
</dbReference>
<dbReference type="EMBL" id="CASHTH010003769">
    <property type="protein sequence ID" value="CAI8049020.1"/>
    <property type="molecule type" value="Genomic_DNA"/>
</dbReference>
<feature type="compositionally biased region" description="Low complexity" evidence="3">
    <location>
        <begin position="39"/>
        <end position="51"/>
    </location>
</feature>
<comment type="similarity">
    <text evidence="1">Belongs to the 3-beta-HSD family.</text>
</comment>
<dbReference type="Proteomes" id="UP001174909">
    <property type="component" value="Unassembled WGS sequence"/>
</dbReference>
<keyword evidence="4" id="KW-0472">Membrane</keyword>
<evidence type="ECO:0000256" key="2">
    <source>
        <dbReference type="ARBA" id="ARBA00023002"/>
    </source>
</evidence>
<feature type="compositionally biased region" description="Acidic residues" evidence="3">
    <location>
        <begin position="11"/>
        <end position="25"/>
    </location>
</feature>
<gene>
    <name evidence="6" type="ORF">GBAR_LOCUS26995</name>
</gene>
<dbReference type="PANTHER" id="PTHR43245">
    <property type="entry name" value="BIFUNCTIONAL POLYMYXIN RESISTANCE PROTEIN ARNA"/>
    <property type="match status" value="1"/>
</dbReference>
<dbReference type="GO" id="GO:0016616">
    <property type="term" value="F:oxidoreductase activity, acting on the CH-OH group of donors, NAD or NADP as acceptor"/>
    <property type="evidence" value="ECO:0007669"/>
    <property type="project" value="InterPro"/>
</dbReference>
<feature type="domain" description="3-beta hydroxysteroid dehydrogenase/isomerase" evidence="5">
    <location>
        <begin position="55"/>
        <end position="338"/>
    </location>
</feature>
<evidence type="ECO:0000313" key="7">
    <source>
        <dbReference type="Proteomes" id="UP001174909"/>
    </source>
</evidence>
<comment type="caution">
    <text evidence="6">The sequence shown here is derived from an EMBL/GenBank/DDBJ whole genome shotgun (WGS) entry which is preliminary data.</text>
</comment>
<keyword evidence="4" id="KW-1133">Transmembrane helix</keyword>
<feature type="region of interest" description="Disordered" evidence="3">
    <location>
        <begin position="1"/>
        <end position="51"/>
    </location>
</feature>
<keyword evidence="7" id="KW-1185">Reference proteome</keyword>
<evidence type="ECO:0000256" key="4">
    <source>
        <dbReference type="SAM" id="Phobius"/>
    </source>
</evidence>
<dbReference type="Gene3D" id="3.40.50.720">
    <property type="entry name" value="NAD(P)-binding Rossmann-like Domain"/>
    <property type="match status" value="1"/>
</dbReference>
<accession>A0AA35TIP9</accession>
<evidence type="ECO:0000256" key="1">
    <source>
        <dbReference type="ARBA" id="ARBA00009219"/>
    </source>
</evidence>
<evidence type="ECO:0000256" key="3">
    <source>
        <dbReference type="SAM" id="MobiDB-lite"/>
    </source>
</evidence>
<feature type="compositionally biased region" description="Basic and acidic residues" evidence="3">
    <location>
        <begin position="1"/>
        <end position="10"/>
    </location>
</feature>
<proteinExistence type="inferred from homology"/>
<dbReference type="InterPro" id="IPR002225">
    <property type="entry name" value="3Beta_OHSteriod_DH/Estase"/>
</dbReference>
<dbReference type="AlphaFoldDB" id="A0AA35TIP9"/>
<feature type="transmembrane region" description="Helical" evidence="4">
    <location>
        <begin position="345"/>
        <end position="365"/>
    </location>
</feature>
<dbReference type="GO" id="GO:0006694">
    <property type="term" value="P:steroid biosynthetic process"/>
    <property type="evidence" value="ECO:0007669"/>
    <property type="project" value="InterPro"/>
</dbReference>
<reference evidence="6" key="1">
    <citation type="submission" date="2023-03" db="EMBL/GenBank/DDBJ databases">
        <authorList>
            <person name="Steffen K."/>
            <person name="Cardenas P."/>
        </authorList>
    </citation>
    <scope>NUCLEOTIDE SEQUENCE</scope>
</reference>
<name>A0AA35TIP9_GEOBA</name>
<sequence length="419" mass="47069">METLEEKYSESEEEEEDGGERENETELTTTGDHTRRRSGTPSSSPSAANGGLVVLITGGNGRLGREIARLVYEHWPGVQEIRLLDLVPPQQAVISGITGYGESGGKPRVSYCPYDVTRVEDLRVCFAKVHVVIHCAALVDDGSLCTRRKMTRVNVEGTRNVIDACLDCGVRALVFTGTMAQVYTSSIKSPVRFDEVFEIPRNAELLFPHYGGSKGAAEVLVLEANERRGKDRVVLHTCSLRLPPLYGECDANLILSGLRMAKYSCGLSVHVGTRRKTMQSLYSGNAAWAHVLAARRLLDENTREAVGGNFYYIGDDSPAWPLGEYHRQFLKPFGYKRVPYLRIPIWLLLLLAYLLEFLAILLSLVKIDFANSLTRASVRWLDYSHSYSWEKARRELLYEPLFDRSAALARSVEYYRQHI</sequence>
<evidence type="ECO:0000313" key="6">
    <source>
        <dbReference type="EMBL" id="CAI8049020.1"/>
    </source>
</evidence>
<evidence type="ECO:0000259" key="5">
    <source>
        <dbReference type="Pfam" id="PF01073"/>
    </source>
</evidence>